<comment type="subcellular location">
    <subcellularLocation>
        <location evidence="9">Cell membrane</location>
        <topology evidence="9">Multi-pass membrane protein</topology>
    </subcellularLocation>
    <subcellularLocation>
        <location evidence="1">Membrane</location>
        <topology evidence="1">Multi-pass membrane protein</topology>
    </subcellularLocation>
</comment>
<keyword evidence="7 9" id="KW-0924">Ammonia transport</keyword>
<keyword evidence="3 9" id="KW-0813">Transport</keyword>
<dbReference type="InterPro" id="IPR001905">
    <property type="entry name" value="Ammonium_transpt"/>
</dbReference>
<keyword evidence="12" id="KW-1185">Reference proteome</keyword>
<proteinExistence type="inferred from homology"/>
<evidence type="ECO:0000256" key="1">
    <source>
        <dbReference type="ARBA" id="ARBA00004141"/>
    </source>
</evidence>
<feature type="transmembrane region" description="Helical" evidence="9">
    <location>
        <begin position="186"/>
        <end position="208"/>
    </location>
</feature>
<feature type="transmembrane region" description="Helical" evidence="9">
    <location>
        <begin position="377"/>
        <end position="405"/>
    </location>
</feature>
<comment type="caution">
    <text evidence="11">The sequence shown here is derived from an EMBL/GenBank/DDBJ whole genome shotgun (WGS) entry which is preliminary data.</text>
</comment>
<sequence length="461" mass="48270">MSHVVLAAPTYVPFDLKSLSGGDTAWVLASASLVLLMTPALAFFYGGMVRAKHTLAMLMQNFAAMAIVSVTWVVVGFSLAFGGTGRYLGDLHYVLMHHINDVVPTLGTAQTMPTIVFVAFQLTFAIITPALITGSTADRWKFGAFIAFVSAWSILIYAPVAHWVFNGYGFLNQSLRPAGKFFAEDFAGGTVVHINAGAAGLAMALVLGKRRGWPKENMRGHNIPFVMLGAGLLWFGWFGFNAGSALAANGLAGYAWMNTNTATATAMLGWLIVEKLRYGKSTALGAASGAVAGLVAITPCAGFVSVTGALFIGLLAGVGCAFAIGLKNRLGYDDSLDVVGVHFVGGWIGTLCVGFFSTSGTNPLANNGIFYHGGGKWGGWSLLLHQAEAAAVVTVFSFVGTFLIAKVIGLVMRTRVTEEDEITGIDLSIHGETAYDFGPLAGSGSGHYVPAAAASKESVQA</sequence>
<evidence type="ECO:0000256" key="5">
    <source>
        <dbReference type="ARBA" id="ARBA00022989"/>
    </source>
</evidence>
<gene>
    <name evidence="11" type="ORF">RM423_00800</name>
</gene>
<dbReference type="NCBIfam" id="TIGR00836">
    <property type="entry name" value="amt"/>
    <property type="match status" value="1"/>
</dbReference>
<dbReference type="InterPro" id="IPR029020">
    <property type="entry name" value="Ammonium/urea_transptr"/>
</dbReference>
<accession>A0ABU2J4L7</accession>
<evidence type="ECO:0000256" key="4">
    <source>
        <dbReference type="ARBA" id="ARBA00022692"/>
    </source>
</evidence>
<feature type="transmembrane region" description="Helical" evidence="9">
    <location>
        <begin position="252"/>
        <end position="272"/>
    </location>
</feature>
<feature type="transmembrane region" description="Helical" evidence="9">
    <location>
        <begin position="144"/>
        <end position="166"/>
    </location>
</feature>
<evidence type="ECO:0000256" key="3">
    <source>
        <dbReference type="ARBA" id="ARBA00022448"/>
    </source>
</evidence>
<feature type="transmembrane region" description="Helical" evidence="9">
    <location>
        <begin position="284"/>
        <end position="304"/>
    </location>
</feature>
<dbReference type="PROSITE" id="PS01219">
    <property type="entry name" value="AMMONIUM_TRANSP"/>
    <property type="match status" value="1"/>
</dbReference>
<keyword evidence="4 9" id="KW-0812">Transmembrane</keyword>
<dbReference type="Gene3D" id="1.10.3430.10">
    <property type="entry name" value="Ammonium transporter AmtB like domains"/>
    <property type="match status" value="1"/>
</dbReference>
<feature type="transmembrane region" description="Helical" evidence="9">
    <location>
        <begin position="58"/>
        <end position="81"/>
    </location>
</feature>
<feature type="transmembrane region" description="Helical" evidence="9">
    <location>
        <begin position="114"/>
        <end position="132"/>
    </location>
</feature>
<dbReference type="PANTHER" id="PTHR43029:SF10">
    <property type="entry name" value="AMMONIUM TRANSPORTER MEP2"/>
    <property type="match status" value="1"/>
</dbReference>
<dbReference type="Pfam" id="PF00909">
    <property type="entry name" value="Ammonium_transp"/>
    <property type="match status" value="1"/>
</dbReference>
<evidence type="ECO:0000256" key="2">
    <source>
        <dbReference type="ARBA" id="ARBA00005887"/>
    </source>
</evidence>
<feature type="transmembrane region" description="Helical" evidence="9">
    <location>
        <begin position="220"/>
        <end position="240"/>
    </location>
</feature>
<dbReference type="PANTHER" id="PTHR43029">
    <property type="entry name" value="AMMONIUM TRANSPORTER MEP2"/>
    <property type="match status" value="1"/>
</dbReference>
<evidence type="ECO:0000256" key="7">
    <source>
        <dbReference type="ARBA" id="ARBA00023177"/>
    </source>
</evidence>
<feature type="transmembrane region" description="Helical" evidence="9">
    <location>
        <begin position="338"/>
        <end position="357"/>
    </location>
</feature>
<keyword evidence="6 9" id="KW-0472">Membrane</keyword>
<evidence type="ECO:0000256" key="8">
    <source>
        <dbReference type="ARBA" id="ARBA00050025"/>
    </source>
</evidence>
<feature type="transmembrane region" description="Helical" evidence="9">
    <location>
        <begin position="310"/>
        <end position="326"/>
    </location>
</feature>
<dbReference type="InterPro" id="IPR018047">
    <property type="entry name" value="Ammonium_transpt_CS"/>
</dbReference>
<dbReference type="InterPro" id="IPR024041">
    <property type="entry name" value="NH4_transpt_AmtB-like_dom"/>
</dbReference>
<dbReference type="Proteomes" id="UP001183176">
    <property type="component" value="Unassembled WGS sequence"/>
</dbReference>
<feature type="domain" description="Ammonium transporter AmtB-like" evidence="10">
    <location>
        <begin position="25"/>
        <end position="435"/>
    </location>
</feature>
<feature type="transmembrane region" description="Helical" evidence="9">
    <location>
        <begin position="25"/>
        <end position="46"/>
    </location>
</feature>
<evidence type="ECO:0000256" key="6">
    <source>
        <dbReference type="ARBA" id="ARBA00023136"/>
    </source>
</evidence>
<dbReference type="EMBL" id="JAVREH010000001">
    <property type="protein sequence ID" value="MDT0259925.1"/>
    <property type="molecule type" value="Genomic_DNA"/>
</dbReference>
<name>A0ABU2J4L7_9ACTN</name>
<comment type="similarity">
    <text evidence="2 9">Belongs to the ammonia transporter channel (TC 1.A.11.2) family.</text>
</comment>
<protein>
    <recommendedName>
        <fullName evidence="8 9">Ammonium transporter</fullName>
    </recommendedName>
</protein>
<evidence type="ECO:0000313" key="11">
    <source>
        <dbReference type="EMBL" id="MDT0259925.1"/>
    </source>
</evidence>
<evidence type="ECO:0000259" key="10">
    <source>
        <dbReference type="Pfam" id="PF00909"/>
    </source>
</evidence>
<evidence type="ECO:0000313" key="12">
    <source>
        <dbReference type="Proteomes" id="UP001183176"/>
    </source>
</evidence>
<reference evidence="12" key="1">
    <citation type="submission" date="2023-07" db="EMBL/GenBank/DDBJ databases">
        <title>30 novel species of actinomycetes from the DSMZ collection.</title>
        <authorList>
            <person name="Nouioui I."/>
        </authorList>
    </citation>
    <scope>NUCLEOTIDE SEQUENCE [LARGE SCALE GENOMIC DNA]</scope>
    <source>
        <strain evidence="12">DSM 44399</strain>
    </source>
</reference>
<keyword evidence="5 9" id="KW-1133">Transmembrane helix</keyword>
<dbReference type="SUPFAM" id="SSF111352">
    <property type="entry name" value="Ammonium transporter"/>
    <property type="match status" value="1"/>
</dbReference>
<organism evidence="11 12">
    <name type="scientific">Jatrophihabitans lederbergiae</name>
    <dbReference type="NCBI Taxonomy" id="3075547"/>
    <lineage>
        <taxon>Bacteria</taxon>
        <taxon>Bacillati</taxon>
        <taxon>Actinomycetota</taxon>
        <taxon>Actinomycetes</taxon>
        <taxon>Jatrophihabitantales</taxon>
        <taxon>Jatrophihabitantaceae</taxon>
        <taxon>Jatrophihabitans</taxon>
    </lineage>
</organism>
<evidence type="ECO:0000256" key="9">
    <source>
        <dbReference type="RuleBase" id="RU362002"/>
    </source>
</evidence>